<comment type="caution">
    <text evidence="3">The sequence shown here is derived from an EMBL/GenBank/DDBJ whole genome shotgun (WGS) entry which is preliminary data.</text>
</comment>
<name>A0ABV5DAP2_9ACTN</name>
<gene>
    <name evidence="3" type="ORF">VSS30_12360</name>
</gene>
<proteinExistence type="predicted"/>
<evidence type="ECO:0000313" key="3">
    <source>
        <dbReference type="EMBL" id="MFB8749590.1"/>
    </source>
</evidence>
<feature type="region of interest" description="Disordered" evidence="1">
    <location>
        <begin position="1"/>
        <end position="21"/>
    </location>
</feature>
<protein>
    <submittedName>
        <fullName evidence="3">Uncharacterized protein</fullName>
    </submittedName>
</protein>
<reference evidence="3 4" key="1">
    <citation type="submission" date="2024-01" db="EMBL/GenBank/DDBJ databases">
        <title>Genome mining of biosynthetic gene clusters to explore secondary metabolites of Streptomyces sp.</title>
        <authorList>
            <person name="Baig A."/>
            <person name="Ajitkumar Shintre N."/>
            <person name="Kumar H."/>
            <person name="Anbarasu A."/>
            <person name="Ramaiah S."/>
        </authorList>
    </citation>
    <scope>NUCLEOTIDE SEQUENCE [LARGE SCALE GENOMIC DNA]</scope>
    <source>
        <strain evidence="3 4">A03</strain>
    </source>
</reference>
<keyword evidence="2" id="KW-0812">Transmembrane</keyword>
<dbReference type="Proteomes" id="UP001585018">
    <property type="component" value="Unassembled WGS sequence"/>
</dbReference>
<feature type="transmembrane region" description="Helical" evidence="2">
    <location>
        <begin position="70"/>
        <end position="90"/>
    </location>
</feature>
<sequence>MDLEKRTSGPPQEPPPRRSDPEGCVAAAIRVPVRIVVLVLVVPVRMAWDLLVVAGRLLRDTVLRPLGRALAWLGRVLFVWPLVAVWRYAVVPLGKGLAVLGHVLLVVPAVWFHTWVL</sequence>
<evidence type="ECO:0000256" key="1">
    <source>
        <dbReference type="SAM" id="MobiDB-lite"/>
    </source>
</evidence>
<feature type="non-terminal residue" evidence="3">
    <location>
        <position position="117"/>
    </location>
</feature>
<keyword evidence="4" id="KW-1185">Reference proteome</keyword>
<feature type="transmembrane region" description="Helical" evidence="2">
    <location>
        <begin position="35"/>
        <end position="58"/>
    </location>
</feature>
<evidence type="ECO:0000313" key="4">
    <source>
        <dbReference type="Proteomes" id="UP001585018"/>
    </source>
</evidence>
<keyword evidence="2" id="KW-0472">Membrane</keyword>
<feature type="transmembrane region" description="Helical" evidence="2">
    <location>
        <begin position="96"/>
        <end position="116"/>
    </location>
</feature>
<organism evidence="3 4">
    <name type="scientific">Streptomyces parvulus</name>
    <dbReference type="NCBI Taxonomy" id="146923"/>
    <lineage>
        <taxon>Bacteria</taxon>
        <taxon>Bacillati</taxon>
        <taxon>Actinomycetota</taxon>
        <taxon>Actinomycetes</taxon>
        <taxon>Kitasatosporales</taxon>
        <taxon>Streptomycetaceae</taxon>
        <taxon>Streptomyces</taxon>
    </lineage>
</organism>
<accession>A0ABV5DAP2</accession>
<keyword evidence="2" id="KW-1133">Transmembrane helix</keyword>
<evidence type="ECO:0000256" key="2">
    <source>
        <dbReference type="SAM" id="Phobius"/>
    </source>
</evidence>
<dbReference type="EMBL" id="JAYMRR010000005">
    <property type="protein sequence ID" value="MFB8749590.1"/>
    <property type="molecule type" value="Genomic_DNA"/>
</dbReference>